<evidence type="ECO:0000256" key="7">
    <source>
        <dbReference type="ARBA" id="ARBA00023027"/>
    </source>
</evidence>
<gene>
    <name evidence="8" type="ORF">B0I35DRAFT_453243</name>
</gene>
<accession>A0A8K0SM96</accession>
<dbReference type="HAMAP" id="MF_00361">
    <property type="entry name" value="NAD_kinase"/>
    <property type="match status" value="1"/>
</dbReference>
<evidence type="ECO:0000256" key="2">
    <source>
        <dbReference type="ARBA" id="ARBA00022679"/>
    </source>
</evidence>
<keyword evidence="2" id="KW-0808">Transferase</keyword>
<keyword evidence="7" id="KW-0520">NAD</keyword>
<keyword evidence="6" id="KW-0521">NADP</keyword>
<evidence type="ECO:0000256" key="4">
    <source>
        <dbReference type="ARBA" id="ARBA00022777"/>
    </source>
</evidence>
<dbReference type="PANTHER" id="PTHR20275">
    <property type="entry name" value="NAD KINASE"/>
    <property type="match status" value="1"/>
</dbReference>
<keyword evidence="9" id="KW-1185">Reference proteome</keyword>
<dbReference type="InterPro" id="IPR002504">
    <property type="entry name" value="NADK"/>
</dbReference>
<dbReference type="SUPFAM" id="SSF111331">
    <property type="entry name" value="NAD kinase/diacylglycerol kinase-like"/>
    <property type="match status" value="1"/>
</dbReference>
<evidence type="ECO:0000313" key="8">
    <source>
        <dbReference type="EMBL" id="KAH7309513.1"/>
    </source>
</evidence>
<comment type="caution">
    <text evidence="8">The sequence shown here is derived from an EMBL/GenBank/DDBJ whole genome shotgun (WGS) entry which is preliminary data.</text>
</comment>
<keyword evidence="3" id="KW-0547">Nucleotide-binding</keyword>
<name>A0A8K0SM96_9HYPO</name>
<evidence type="ECO:0000313" key="9">
    <source>
        <dbReference type="Proteomes" id="UP000813444"/>
    </source>
</evidence>
<dbReference type="Proteomes" id="UP000813444">
    <property type="component" value="Unassembled WGS sequence"/>
</dbReference>
<dbReference type="GO" id="GO:0006741">
    <property type="term" value="P:NADP+ biosynthetic process"/>
    <property type="evidence" value="ECO:0007669"/>
    <property type="project" value="InterPro"/>
</dbReference>
<comment type="similarity">
    <text evidence="1">Belongs to the NAD kinase family.</text>
</comment>
<evidence type="ECO:0000256" key="1">
    <source>
        <dbReference type="ARBA" id="ARBA00010995"/>
    </source>
</evidence>
<sequence length="427" mass="46885">MLCRRILSQRALRHLPSRIHPRYLQSKKPGSSLLSLNWPRPPRNLLIIQKLYAPDVTESVVKFARHIRSEYPEVNLVFEPRVAASISQHLDFPIYSSDGGLHLADKIDVMATFGGDGTVLRAASLFKLHGSVPPIVSFSMGTLGFLGEWNFTEHKKAWREMYMSGSDVAVRDAAFPRGARDEVQTATHPEWQRHKGKSLGANRASKVLLRHRIKADIFDRSGANINHQLSDTLENDAKSGSKPIAGPLETSPSLRAINEISVHRGSHPHLAVIDIYQNGHYLTETTADGILVSTPTGSTAYSLSAGGPIVHPLVKSLLITSISPCSLSFRSLVLPLDTKVTLRMSPKNRGRELDLSIDGRRCAGVSPGTEIRVEGEFVGRAGPGEEWHGGVPCVIRTEDDDPWVGGLNGLLKFNHPFGREGSQDFSD</sequence>
<proteinExistence type="inferred from homology"/>
<protein>
    <submittedName>
        <fullName evidence="8">ATP-NAD kinase-like domain-containing protein</fullName>
    </submittedName>
</protein>
<organism evidence="8 9">
    <name type="scientific">Stachybotrys elegans</name>
    <dbReference type="NCBI Taxonomy" id="80388"/>
    <lineage>
        <taxon>Eukaryota</taxon>
        <taxon>Fungi</taxon>
        <taxon>Dikarya</taxon>
        <taxon>Ascomycota</taxon>
        <taxon>Pezizomycotina</taxon>
        <taxon>Sordariomycetes</taxon>
        <taxon>Hypocreomycetidae</taxon>
        <taxon>Hypocreales</taxon>
        <taxon>Stachybotryaceae</taxon>
        <taxon>Stachybotrys</taxon>
    </lineage>
</organism>
<dbReference type="InterPro" id="IPR017437">
    <property type="entry name" value="ATP-NAD_kinase_PpnK-typ_C"/>
</dbReference>
<evidence type="ECO:0000256" key="3">
    <source>
        <dbReference type="ARBA" id="ARBA00022741"/>
    </source>
</evidence>
<dbReference type="Pfam" id="PF01513">
    <property type="entry name" value="NAD_kinase"/>
    <property type="match status" value="1"/>
</dbReference>
<evidence type="ECO:0000256" key="5">
    <source>
        <dbReference type="ARBA" id="ARBA00022840"/>
    </source>
</evidence>
<dbReference type="GO" id="GO:0003951">
    <property type="term" value="F:NAD+ kinase activity"/>
    <property type="evidence" value="ECO:0007669"/>
    <property type="project" value="InterPro"/>
</dbReference>
<dbReference type="OrthoDB" id="24581at2759"/>
<dbReference type="GO" id="GO:0005524">
    <property type="term" value="F:ATP binding"/>
    <property type="evidence" value="ECO:0007669"/>
    <property type="project" value="UniProtKB-KW"/>
</dbReference>
<dbReference type="InterPro" id="IPR017438">
    <property type="entry name" value="ATP-NAD_kinase_N"/>
</dbReference>
<dbReference type="GO" id="GO:0019674">
    <property type="term" value="P:NAD+ metabolic process"/>
    <property type="evidence" value="ECO:0007669"/>
    <property type="project" value="InterPro"/>
</dbReference>
<keyword evidence="5" id="KW-0067">ATP-binding</keyword>
<dbReference type="PANTHER" id="PTHR20275:SF26">
    <property type="entry name" value="NADH KINASE POS5, MITOCHONDRIAL"/>
    <property type="match status" value="1"/>
</dbReference>
<reference evidence="8" key="1">
    <citation type="journal article" date="2021" name="Nat. Commun.">
        <title>Genetic determinants of endophytism in the Arabidopsis root mycobiome.</title>
        <authorList>
            <person name="Mesny F."/>
            <person name="Miyauchi S."/>
            <person name="Thiergart T."/>
            <person name="Pickel B."/>
            <person name="Atanasova L."/>
            <person name="Karlsson M."/>
            <person name="Huettel B."/>
            <person name="Barry K.W."/>
            <person name="Haridas S."/>
            <person name="Chen C."/>
            <person name="Bauer D."/>
            <person name="Andreopoulos W."/>
            <person name="Pangilinan J."/>
            <person name="LaButti K."/>
            <person name="Riley R."/>
            <person name="Lipzen A."/>
            <person name="Clum A."/>
            <person name="Drula E."/>
            <person name="Henrissat B."/>
            <person name="Kohler A."/>
            <person name="Grigoriev I.V."/>
            <person name="Martin F.M."/>
            <person name="Hacquard S."/>
        </authorList>
    </citation>
    <scope>NUCLEOTIDE SEQUENCE</scope>
    <source>
        <strain evidence="8">MPI-CAGE-CH-0235</strain>
    </source>
</reference>
<evidence type="ECO:0000256" key="6">
    <source>
        <dbReference type="ARBA" id="ARBA00022857"/>
    </source>
</evidence>
<dbReference type="Gene3D" id="3.40.50.10330">
    <property type="entry name" value="Probable inorganic polyphosphate/atp-NAD kinase, domain 1"/>
    <property type="match status" value="1"/>
</dbReference>
<dbReference type="AlphaFoldDB" id="A0A8K0SM96"/>
<dbReference type="Pfam" id="PF20143">
    <property type="entry name" value="NAD_kinase_C"/>
    <property type="match status" value="1"/>
</dbReference>
<dbReference type="InterPro" id="IPR016064">
    <property type="entry name" value="NAD/diacylglycerol_kinase_sf"/>
</dbReference>
<dbReference type="Gene3D" id="2.60.200.30">
    <property type="entry name" value="Probable inorganic polyphosphate/atp-NAD kinase, domain 2"/>
    <property type="match status" value="1"/>
</dbReference>
<dbReference type="FunFam" id="2.60.200.30:FF:000009">
    <property type="entry name" value="Poly(P)/ATP NAD kinase"/>
    <property type="match status" value="1"/>
</dbReference>
<dbReference type="EMBL" id="JAGPNK010000013">
    <property type="protein sequence ID" value="KAH7309513.1"/>
    <property type="molecule type" value="Genomic_DNA"/>
</dbReference>
<keyword evidence="4 8" id="KW-0418">Kinase</keyword>